<dbReference type="GO" id="GO:0016787">
    <property type="term" value="F:hydrolase activity"/>
    <property type="evidence" value="ECO:0007669"/>
    <property type="project" value="UniProtKB-KW"/>
</dbReference>
<feature type="signal peptide" evidence="2">
    <location>
        <begin position="1"/>
        <end position="31"/>
    </location>
</feature>
<dbReference type="OrthoDB" id="9812774at2"/>
<evidence type="ECO:0000259" key="3">
    <source>
        <dbReference type="Pfam" id="PF00561"/>
    </source>
</evidence>
<dbReference type="SUPFAM" id="SSF53474">
    <property type="entry name" value="alpha/beta-Hydrolases"/>
    <property type="match status" value="1"/>
</dbReference>
<dbReference type="RefSeq" id="WP_154071390.1">
    <property type="nucleotide sequence ID" value="NZ_LT670844.1"/>
</dbReference>
<evidence type="ECO:0000313" key="4">
    <source>
        <dbReference type="EMBL" id="SHK96113.1"/>
    </source>
</evidence>
<dbReference type="Gene3D" id="3.40.50.1820">
    <property type="entry name" value="alpha/beta hydrolase"/>
    <property type="match status" value="1"/>
</dbReference>
<dbReference type="PANTHER" id="PTHR43798">
    <property type="entry name" value="MONOACYLGLYCEROL LIPASE"/>
    <property type="match status" value="1"/>
</dbReference>
<reference evidence="4 5" key="1">
    <citation type="submission" date="2016-11" db="EMBL/GenBank/DDBJ databases">
        <authorList>
            <person name="Jaros S."/>
            <person name="Januszkiewicz K."/>
            <person name="Wedrychowicz H."/>
        </authorList>
    </citation>
    <scope>NUCLEOTIDE SEQUENCE [LARGE SCALE GENOMIC DNA]</scope>
    <source>
        <strain evidence="4 5">GAS499</strain>
    </source>
</reference>
<name>A0A1M6WQV2_9BRAD</name>
<feature type="chain" id="PRO_5012161116" evidence="2">
    <location>
        <begin position="32"/>
        <end position="298"/>
    </location>
</feature>
<feature type="domain" description="AB hydrolase-1" evidence="3">
    <location>
        <begin position="57"/>
        <end position="172"/>
    </location>
</feature>
<dbReference type="PRINTS" id="PR00111">
    <property type="entry name" value="ABHYDROLASE"/>
</dbReference>
<dbReference type="AlphaFoldDB" id="A0A1M6WQV2"/>
<dbReference type="EMBL" id="LT670844">
    <property type="protein sequence ID" value="SHK96113.1"/>
    <property type="molecule type" value="Genomic_DNA"/>
</dbReference>
<dbReference type="InterPro" id="IPR029058">
    <property type="entry name" value="AB_hydrolase_fold"/>
</dbReference>
<accession>A0A1M6WQV2</accession>
<dbReference type="GO" id="GO:0016020">
    <property type="term" value="C:membrane"/>
    <property type="evidence" value="ECO:0007669"/>
    <property type="project" value="TreeGrafter"/>
</dbReference>
<keyword evidence="1" id="KW-0378">Hydrolase</keyword>
<dbReference type="PANTHER" id="PTHR43798:SF31">
    <property type="entry name" value="AB HYDROLASE SUPERFAMILY PROTEIN YCLE"/>
    <property type="match status" value="1"/>
</dbReference>
<evidence type="ECO:0000256" key="1">
    <source>
        <dbReference type="ARBA" id="ARBA00022801"/>
    </source>
</evidence>
<evidence type="ECO:0000313" key="5">
    <source>
        <dbReference type="Proteomes" id="UP000189935"/>
    </source>
</evidence>
<sequence>MKPTGQTLIRKTIASGLIAMACFALTPRTMAQSLSTEGIVKLANSNMEYFSQGKGEAIVLLPGGTLTVGYFDAMATALAAQGYRVIGVNFRGSGKSTGPSEGVTLQTNADDVAGVITALNVSPVHLAGNDFGNRVARMLAASHPELVHSVILIAAGGKIQPKPEASHALEVIFNPASTEAEVLSEMKYLVANEADAARVWKILNASRDPKAGAIEEAAAKATPLAAWWAPPGNTKYLILQGADDQIAPPENGVLLQKELGPRATVVNVPGAAHLLPIELPAVAASHIVEFVKSVGKAP</sequence>
<dbReference type="InterPro" id="IPR050266">
    <property type="entry name" value="AB_hydrolase_sf"/>
</dbReference>
<dbReference type="InterPro" id="IPR000073">
    <property type="entry name" value="AB_hydrolase_1"/>
</dbReference>
<dbReference type="Proteomes" id="UP000189935">
    <property type="component" value="Chromosome I"/>
</dbReference>
<keyword evidence="2" id="KW-0732">Signal</keyword>
<dbReference type="Pfam" id="PF00561">
    <property type="entry name" value="Abhydrolase_1"/>
    <property type="match status" value="1"/>
</dbReference>
<gene>
    <name evidence="4" type="ORF">SAMN05444159_4637</name>
</gene>
<protein>
    <submittedName>
        <fullName evidence="4">Pimeloyl-ACP methyl ester carboxylesterase</fullName>
    </submittedName>
</protein>
<dbReference type="PROSITE" id="PS51257">
    <property type="entry name" value="PROKAR_LIPOPROTEIN"/>
    <property type="match status" value="1"/>
</dbReference>
<proteinExistence type="predicted"/>
<organism evidence="4 5">
    <name type="scientific">Bradyrhizobium lablabi</name>
    <dbReference type="NCBI Taxonomy" id="722472"/>
    <lineage>
        <taxon>Bacteria</taxon>
        <taxon>Pseudomonadati</taxon>
        <taxon>Pseudomonadota</taxon>
        <taxon>Alphaproteobacteria</taxon>
        <taxon>Hyphomicrobiales</taxon>
        <taxon>Nitrobacteraceae</taxon>
        <taxon>Bradyrhizobium</taxon>
    </lineage>
</organism>
<evidence type="ECO:0000256" key="2">
    <source>
        <dbReference type="SAM" id="SignalP"/>
    </source>
</evidence>